<gene>
    <name evidence="1" type="primary">wcrX</name>
    <name evidence="1" type="ORF">SPC31_0015</name>
</gene>
<dbReference type="PANTHER" id="PTHR23416">
    <property type="entry name" value="SIALIC ACID SYNTHASE-RELATED"/>
    <property type="match status" value="1"/>
</dbReference>
<sequence>MFTIYRAMKKIIIIILSLPKIFYINFKCLPLNQAVKLPIYVHFNTRLMIRGDIKIIDTHLSRFTIILGKDGSNHISPHESRLFIYDGGQLILGRNILLSSGFNLCIEQGGTVKLGDNVSFNRNSSIFCKKQINIGKNSLFGWNCSLRDNNGHRIYYQGNCIKSEGVIVIGENCWITADSIILKNSVLPFSTVVATGSLVNKEFNQSNILIAGRPARIIRDDIKWER</sequence>
<dbReference type="Gene3D" id="2.160.10.10">
    <property type="entry name" value="Hexapeptide repeat proteins"/>
    <property type="match status" value="1"/>
</dbReference>
<reference evidence="1" key="1">
    <citation type="journal article" date="2006" name="PLoS Genet.">
        <title>Genetic analysis of the capsular biosynthetic locus from all 90 pneumococcal serotypes.</title>
        <authorList>
            <person name="Bentley S.D."/>
            <person name="Aanensen D.M."/>
            <person name="Mavroidi A."/>
            <person name="Saunders D."/>
            <person name="Rabbinowitsch E."/>
            <person name="Collins M."/>
            <person name="Donohoe K."/>
            <person name="Harris D."/>
            <person name="Murphy L."/>
            <person name="Quail M.A."/>
            <person name="Samuel G."/>
            <person name="Skovsted I.C."/>
            <person name="Kaltoft M.S."/>
            <person name="Barrell B."/>
            <person name="Reeves P.R."/>
            <person name="Parkhill J."/>
            <person name="Spratt B.G."/>
        </authorList>
    </citation>
    <scope>NUCLEOTIDE SEQUENCE</scope>
    <source>
        <strain evidence="1">Nr. 34374</strain>
    </source>
</reference>
<dbReference type="InterPro" id="IPR011004">
    <property type="entry name" value="Trimer_LpxA-like_sf"/>
</dbReference>
<evidence type="ECO:0000313" key="1">
    <source>
        <dbReference type="EMBL" id="CAI34102.1"/>
    </source>
</evidence>
<protein>
    <submittedName>
        <fullName evidence="1">Putative glycosyl transferase</fullName>
    </submittedName>
</protein>
<name>Q4JZV9_STREE</name>
<dbReference type="EMBL" id="CR931695">
    <property type="protein sequence ID" value="CAI34102.1"/>
    <property type="molecule type" value="Genomic_DNA"/>
</dbReference>
<dbReference type="InterPro" id="IPR051159">
    <property type="entry name" value="Hexapeptide_acetyltransf"/>
</dbReference>
<accession>Q4JZV9</accession>
<dbReference type="CDD" id="cd04647">
    <property type="entry name" value="LbH_MAT_like"/>
    <property type="match status" value="1"/>
</dbReference>
<proteinExistence type="predicted"/>
<dbReference type="GO" id="GO:0016740">
    <property type="term" value="F:transferase activity"/>
    <property type="evidence" value="ECO:0007669"/>
    <property type="project" value="UniProtKB-KW"/>
</dbReference>
<organism evidence="1">
    <name type="scientific">Streptococcus pneumoniae</name>
    <dbReference type="NCBI Taxonomy" id="1313"/>
    <lineage>
        <taxon>Bacteria</taxon>
        <taxon>Bacillati</taxon>
        <taxon>Bacillota</taxon>
        <taxon>Bacilli</taxon>
        <taxon>Lactobacillales</taxon>
        <taxon>Streptococcaceae</taxon>
        <taxon>Streptococcus</taxon>
    </lineage>
</organism>
<keyword evidence="1" id="KW-0808">Transferase</keyword>
<dbReference type="AlphaFoldDB" id="Q4JZV9"/>
<dbReference type="SUPFAM" id="SSF51161">
    <property type="entry name" value="Trimeric LpxA-like enzymes"/>
    <property type="match status" value="1"/>
</dbReference>